<accession>A0A8R7U384</accession>
<feature type="region of interest" description="Disordered" evidence="1">
    <location>
        <begin position="222"/>
        <end position="241"/>
    </location>
</feature>
<dbReference type="Proteomes" id="UP000015106">
    <property type="component" value="Chromosome 4"/>
</dbReference>
<feature type="compositionally biased region" description="Gly residues" evidence="1">
    <location>
        <begin position="156"/>
        <end position="172"/>
    </location>
</feature>
<evidence type="ECO:0000313" key="3">
    <source>
        <dbReference type="Proteomes" id="UP000015106"/>
    </source>
</evidence>
<dbReference type="EnsemblPlants" id="TuG1812G0400000636.01.T01">
    <property type="protein sequence ID" value="TuG1812G0400000636.01.T01"/>
    <property type="gene ID" value="TuG1812G0400000636.01"/>
</dbReference>
<keyword evidence="3" id="KW-1185">Reference proteome</keyword>
<feature type="compositionally biased region" description="Low complexity" evidence="1">
    <location>
        <begin position="144"/>
        <end position="155"/>
    </location>
</feature>
<sequence length="241" mass="26205">MAAHSQGLARRLVCGNWTRALSMATAARASLVAMTTLQSAAAATSLCWSRGLREPGYFLLDPPTFFLLQPLSFFLPFPFDLMNSFCFCWNRCPDLLEALGGRAARLTARRRKLHPAARRATSNVVQTPRIATMYDACRWRPAETATPAASSTTRTKGGGGPDVATAGAGGGGGERRARRECTHNDGRRIGWVGAFFLEALTEGRTNQGLSCQIGWFRLATSGGWRSTGPTVEPMRRRRSPP</sequence>
<protein>
    <submittedName>
        <fullName evidence="2">Uncharacterized protein</fullName>
    </submittedName>
</protein>
<name>A0A8R7U384_TRIUA</name>
<reference evidence="2" key="3">
    <citation type="submission" date="2022-06" db="UniProtKB">
        <authorList>
            <consortium name="EnsemblPlants"/>
        </authorList>
    </citation>
    <scope>IDENTIFICATION</scope>
</reference>
<dbReference type="AlphaFoldDB" id="A0A8R7U384"/>
<organism evidence="2 3">
    <name type="scientific">Triticum urartu</name>
    <name type="common">Red wild einkorn</name>
    <name type="synonym">Crithodium urartu</name>
    <dbReference type="NCBI Taxonomy" id="4572"/>
    <lineage>
        <taxon>Eukaryota</taxon>
        <taxon>Viridiplantae</taxon>
        <taxon>Streptophyta</taxon>
        <taxon>Embryophyta</taxon>
        <taxon>Tracheophyta</taxon>
        <taxon>Spermatophyta</taxon>
        <taxon>Magnoliopsida</taxon>
        <taxon>Liliopsida</taxon>
        <taxon>Poales</taxon>
        <taxon>Poaceae</taxon>
        <taxon>BOP clade</taxon>
        <taxon>Pooideae</taxon>
        <taxon>Triticodae</taxon>
        <taxon>Triticeae</taxon>
        <taxon>Triticinae</taxon>
        <taxon>Triticum</taxon>
    </lineage>
</organism>
<reference evidence="2" key="2">
    <citation type="submission" date="2018-03" db="EMBL/GenBank/DDBJ databases">
        <title>The Triticum urartu genome reveals the dynamic nature of wheat genome evolution.</title>
        <authorList>
            <person name="Ling H."/>
            <person name="Ma B."/>
            <person name="Shi X."/>
            <person name="Liu H."/>
            <person name="Dong L."/>
            <person name="Sun H."/>
            <person name="Cao Y."/>
            <person name="Gao Q."/>
            <person name="Zheng S."/>
            <person name="Li Y."/>
            <person name="Yu Y."/>
            <person name="Du H."/>
            <person name="Qi M."/>
            <person name="Li Y."/>
            <person name="Yu H."/>
            <person name="Cui Y."/>
            <person name="Wang N."/>
            <person name="Chen C."/>
            <person name="Wu H."/>
            <person name="Zhao Y."/>
            <person name="Zhang J."/>
            <person name="Li Y."/>
            <person name="Zhou W."/>
            <person name="Zhang B."/>
            <person name="Hu W."/>
            <person name="Eijk M."/>
            <person name="Tang J."/>
            <person name="Witsenboer H."/>
            <person name="Zhao S."/>
            <person name="Li Z."/>
            <person name="Zhang A."/>
            <person name="Wang D."/>
            <person name="Liang C."/>
        </authorList>
    </citation>
    <scope>NUCLEOTIDE SEQUENCE [LARGE SCALE GENOMIC DNA]</scope>
    <source>
        <strain evidence="2">cv. G1812</strain>
    </source>
</reference>
<evidence type="ECO:0000256" key="1">
    <source>
        <dbReference type="SAM" id="MobiDB-lite"/>
    </source>
</evidence>
<reference evidence="3" key="1">
    <citation type="journal article" date="2013" name="Nature">
        <title>Draft genome of the wheat A-genome progenitor Triticum urartu.</title>
        <authorList>
            <person name="Ling H.Q."/>
            <person name="Zhao S."/>
            <person name="Liu D."/>
            <person name="Wang J."/>
            <person name="Sun H."/>
            <person name="Zhang C."/>
            <person name="Fan H."/>
            <person name="Li D."/>
            <person name="Dong L."/>
            <person name="Tao Y."/>
            <person name="Gao C."/>
            <person name="Wu H."/>
            <person name="Li Y."/>
            <person name="Cui Y."/>
            <person name="Guo X."/>
            <person name="Zheng S."/>
            <person name="Wang B."/>
            <person name="Yu K."/>
            <person name="Liang Q."/>
            <person name="Yang W."/>
            <person name="Lou X."/>
            <person name="Chen J."/>
            <person name="Feng M."/>
            <person name="Jian J."/>
            <person name="Zhang X."/>
            <person name="Luo G."/>
            <person name="Jiang Y."/>
            <person name="Liu J."/>
            <person name="Wang Z."/>
            <person name="Sha Y."/>
            <person name="Zhang B."/>
            <person name="Wu H."/>
            <person name="Tang D."/>
            <person name="Shen Q."/>
            <person name="Xue P."/>
            <person name="Zou S."/>
            <person name="Wang X."/>
            <person name="Liu X."/>
            <person name="Wang F."/>
            <person name="Yang Y."/>
            <person name="An X."/>
            <person name="Dong Z."/>
            <person name="Zhang K."/>
            <person name="Zhang X."/>
            <person name="Luo M.C."/>
            <person name="Dvorak J."/>
            <person name="Tong Y."/>
            <person name="Wang J."/>
            <person name="Yang H."/>
            <person name="Li Z."/>
            <person name="Wang D."/>
            <person name="Zhang A."/>
            <person name="Wang J."/>
        </authorList>
    </citation>
    <scope>NUCLEOTIDE SEQUENCE</scope>
    <source>
        <strain evidence="3">cv. G1812</strain>
    </source>
</reference>
<evidence type="ECO:0000313" key="2">
    <source>
        <dbReference type="EnsemblPlants" id="TuG1812G0400000636.01.T01"/>
    </source>
</evidence>
<dbReference type="Gramene" id="TuG1812G0400000636.01.T01">
    <property type="protein sequence ID" value="TuG1812G0400000636.01.T01"/>
    <property type="gene ID" value="TuG1812G0400000636.01"/>
</dbReference>
<feature type="region of interest" description="Disordered" evidence="1">
    <location>
        <begin position="144"/>
        <end position="181"/>
    </location>
</feature>
<proteinExistence type="predicted"/>